<reference evidence="2 3" key="1">
    <citation type="submission" date="2019-07" db="EMBL/GenBank/DDBJ databases">
        <title>Description of 53C-WASEF.</title>
        <authorList>
            <person name="Pitt A."/>
            <person name="Hahn M.W."/>
        </authorList>
    </citation>
    <scope>NUCLEOTIDE SEQUENCE [LARGE SCALE GENOMIC DNA]</scope>
    <source>
        <strain evidence="2 3">53C-WASEF</strain>
    </source>
</reference>
<accession>A0A556QNV5</accession>
<dbReference type="AlphaFoldDB" id="A0A556QNV5"/>
<name>A0A556QNV5_9BACT</name>
<dbReference type="EMBL" id="VMBG01000001">
    <property type="protein sequence ID" value="TSJ78323.1"/>
    <property type="molecule type" value="Genomic_DNA"/>
</dbReference>
<dbReference type="InterPro" id="IPR055270">
    <property type="entry name" value="Glyco_tran_10_C"/>
</dbReference>
<dbReference type="Proteomes" id="UP000315648">
    <property type="component" value="Unassembled WGS sequence"/>
</dbReference>
<dbReference type="SUPFAM" id="SSF53756">
    <property type="entry name" value="UDP-Glycosyltransferase/glycogen phosphorylase"/>
    <property type="match status" value="1"/>
</dbReference>
<organism evidence="2 3">
    <name type="scientific">Rariglobus hedericola</name>
    <dbReference type="NCBI Taxonomy" id="2597822"/>
    <lineage>
        <taxon>Bacteria</taxon>
        <taxon>Pseudomonadati</taxon>
        <taxon>Verrucomicrobiota</taxon>
        <taxon>Opitutia</taxon>
        <taxon>Opitutales</taxon>
        <taxon>Opitutaceae</taxon>
        <taxon>Rariglobus</taxon>
    </lineage>
</organism>
<dbReference type="InterPro" id="IPR038577">
    <property type="entry name" value="GT10-like_C_sf"/>
</dbReference>
<comment type="caution">
    <text evidence="2">The sequence shown here is derived from an EMBL/GenBank/DDBJ whole genome shotgun (WGS) entry which is preliminary data.</text>
</comment>
<keyword evidence="2" id="KW-0808">Transferase</keyword>
<dbReference type="GO" id="GO:0016740">
    <property type="term" value="F:transferase activity"/>
    <property type="evidence" value="ECO:0007669"/>
    <property type="project" value="UniProtKB-KW"/>
</dbReference>
<proteinExistence type="predicted"/>
<sequence>MPDHTPLIRVKFLTKNPKADVSVEWSRFLPGGNPVLGGCHFLFDRNERNYDWLVVYDDMPSVAGERFTLWRESLACPRENTLLITTEPSTIKVYGKGFLRQFGHVLTSQEPWAIRHPGAIFSQTGLIWFYGGETEHANYDYISNHSPDAKQRDISTVCSSKQQRHTLHHDRFEFTRKFKEVYPDLDVFGHGVRFIADKAEALDPYRYHIAIENHVYRHHWTEKLSDCFLGLTLPFYHGCPNAADYFPEESFIPINIHNFEETSERIKQAIKDREFEKRLPALREARRLVLEEYCLFPLVSRLVRERTATTPISQQLSKSPVLLSRHAWRKAGPLNAISYGLEKTIVSLRQKNAARSA</sequence>
<feature type="domain" description="Fucosyltransferase C-terminal" evidence="1">
    <location>
        <begin position="150"/>
        <end position="264"/>
    </location>
</feature>
<gene>
    <name evidence="2" type="ORF">FPL22_03175</name>
</gene>
<evidence type="ECO:0000259" key="1">
    <source>
        <dbReference type="Pfam" id="PF00852"/>
    </source>
</evidence>
<keyword evidence="3" id="KW-1185">Reference proteome</keyword>
<dbReference type="OrthoDB" id="9791032at2"/>
<protein>
    <submittedName>
        <fullName evidence="2">Glycosyltransferase</fullName>
    </submittedName>
</protein>
<evidence type="ECO:0000313" key="2">
    <source>
        <dbReference type="EMBL" id="TSJ78323.1"/>
    </source>
</evidence>
<dbReference type="Pfam" id="PF00852">
    <property type="entry name" value="Glyco_transf_10"/>
    <property type="match status" value="1"/>
</dbReference>
<dbReference type="Gene3D" id="3.40.50.11660">
    <property type="entry name" value="Glycosyl transferase family 10, C-terminal domain"/>
    <property type="match status" value="1"/>
</dbReference>
<evidence type="ECO:0000313" key="3">
    <source>
        <dbReference type="Proteomes" id="UP000315648"/>
    </source>
</evidence>
<dbReference type="RefSeq" id="WP_144228664.1">
    <property type="nucleotide sequence ID" value="NZ_CBCRVV010000003.1"/>
</dbReference>